<proteinExistence type="predicted"/>
<protein>
    <submittedName>
        <fullName evidence="1">Uncharacterized protein</fullName>
    </submittedName>
</protein>
<sequence>MVRWRDLEDVTQRAVRALRETSMGNDEEAGVETDERLVAHSDWEGRGVIRCGWSGRCRESTSASGSGLRATQAGTIFHIALSAPGSKATSGAKRHATIAHSAIPTLRHASEHLLAFPACVLSQARTVLWRRRGWRIGPRGHMSRRR</sequence>
<name>A0A166MX02_9AGAM</name>
<keyword evidence="2" id="KW-1185">Reference proteome</keyword>
<accession>A0A166MX02</accession>
<gene>
    <name evidence="1" type="ORF">FIBSPDRAFT_422665</name>
</gene>
<evidence type="ECO:0000313" key="1">
    <source>
        <dbReference type="EMBL" id="KZP24413.1"/>
    </source>
</evidence>
<dbReference type="EMBL" id="KV417526">
    <property type="protein sequence ID" value="KZP24413.1"/>
    <property type="molecule type" value="Genomic_DNA"/>
</dbReference>
<dbReference type="AlphaFoldDB" id="A0A166MX02"/>
<dbReference type="Proteomes" id="UP000076532">
    <property type="component" value="Unassembled WGS sequence"/>
</dbReference>
<organism evidence="1 2">
    <name type="scientific">Athelia psychrophila</name>
    <dbReference type="NCBI Taxonomy" id="1759441"/>
    <lineage>
        <taxon>Eukaryota</taxon>
        <taxon>Fungi</taxon>
        <taxon>Dikarya</taxon>
        <taxon>Basidiomycota</taxon>
        <taxon>Agaricomycotina</taxon>
        <taxon>Agaricomycetes</taxon>
        <taxon>Agaricomycetidae</taxon>
        <taxon>Atheliales</taxon>
        <taxon>Atheliaceae</taxon>
        <taxon>Athelia</taxon>
    </lineage>
</organism>
<reference evidence="1 2" key="1">
    <citation type="journal article" date="2016" name="Mol. Biol. Evol.">
        <title>Comparative Genomics of Early-Diverging Mushroom-Forming Fungi Provides Insights into the Origins of Lignocellulose Decay Capabilities.</title>
        <authorList>
            <person name="Nagy L.G."/>
            <person name="Riley R."/>
            <person name="Tritt A."/>
            <person name="Adam C."/>
            <person name="Daum C."/>
            <person name="Floudas D."/>
            <person name="Sun H."/>
            <person name="Yadav J.S."/>
            <person name="Pangilinan J."/>
            <person name="Larsson K.H."/>
            <person name="Matsuura K."/>
            <person name="Barry K."/>
            <person name="Labutti K."/>
            <person name="Kuo R."/>
            <person name="Ohm R.A."/>
            <person name="Bhattacharya S.S."/>
            <person name="Shirouzu T."/>
            <person name="Yoshinaga Y."/>
            <person name="Martin F.M."/>
            <person name="Grigoriev I.V."/>
            <person name="Hibbett D.S."/>
        </authorList>
    </citation>
    <scope>NUCLEOTIDE SEQUENCE [LARGE SCALE GENOMIC DNA]</scope>
    <source>
        <strain evidence="1 2">CBS 109695</strain>
    </source>
</reference>
<evidence type="ECO:0000313" key="2">
    <source>
        <dbReference type="Proteomes" id="UP000076532"/>
    </source>
</evidence>